<feature type="domain" description="Peptidase S8/S53" evidence="10">
    <location>
        <begin position="139"/>
        <end position="592"/>
    </location>
</feature>
<dbReference type="InterPro" id="IPR015500">
    <property type="entry name" value="Peptidase_S8_subtilisin-rel"/>
</dbReference>
<dbReference type="CDD" id="cd02120">
    <property type="entry name" value="PA_subtilisin_like"/>
    <property type="match status" value="1"/>
</dbReference>
<dbReference type="FunFam" id="2.60.40.2310:FF:000001">
    <property type="entry name" value="Subtilisin-like protease SBT1.5"/>
    <property type="match status" value="1"/>
</dbReference>
<dbReference type="FunFam" id="3.50.30.30:FF:000005">
    <property type="entry name" value="subtilisin-like protease SBT1.5"/>
    <property type="match status" value="1"/>
</dbReference>
<dbReference type="FunFam" id="3.40.50.200:FF:000006">
    <property type="entry name" value="Subtilisin-like protease SBT1.5"/>
    <property type="match status" value="1"/>
</dbReference>
<evidence type="ECO:0000259" key="12">
    <source>
        <dbReference type="Pfam" id="PF05922"/>
    </source>
</evidence>
<gene>
    <name evidence="14" type="ORF">OSB04_002971</name>
</gene>
<dbReference type="CDD" id="cd04852">
    <property type="entry name" value="Peptidases_S8_3"/>
    <property type="match status" value="1"/>
</dbReference>
<dbReference type="Gene3D" id="3.40.50.200">
    <property type="entry name" value="Peptidase S8/S53 domain"/>
    <property type="match status" value="1"/>
</dbReference>
<dbReference type="InterPro" id="IPR041469">
    <property type="entry name" value="Subtilisin-like_FN3"/>
</dbReference>
<keyword evidence="5 8" id="KW-0720">Serine protease</keyword>
<evidence type="ECO:0000256" key="7">
    <source>
        <dbReference type="PIRSR" id="PIRSR615500-1"/>
    </source>
</evidence>
<dbReference type="PRINTS" id="PR00723">
    <property type="entry name" value="SUBTILISIN"/>
</dbReference>
<dbReference type="InterPro" id="IPR000209">
    <property type="entry name" value="Peptidase_S8/S53_dom"/>
</dbReference>
<protein>
    <submittedName>
        <fullName evidence="14">Uncharacterized protein</fullName>
    </submittedName>
</protein>
<organism evidence="14 15">
    <name type="scientific">Centaurea solstitialis</name>
    <name type="common">yellow star-thistle</name>
    <dbReference type="NCBI Taxonomy" id="347529"/>
    <lineage>
        <taxon>Eukaryota</taxon>
        <taxon>Viridiplantae</taxon>
        <taxon>Streptophyta</taxon>
        <taxon>Embryophyta</taxon>
        <taxon>Tracheophyta</taxon>
        <taxon>Spermatophyta</taxon>
        <taxon>Magnoliopsida</taxon>
        <taxon>eudicotyledons</taxon>
        <taxon>Gunneridae</taxon>
        <taxon>Pentapetalae</taxon>
        <taxon>asterids</taxon>
        <taxon>campanulids</taxon>
        <taxon>Asterales</taxon>
        <taxon>Asteraceae</taxon>
        <taxon>Carduoideae</taxon>
        <taxon>Cardueae</taxon>
        <taxon>Centaureinae</taxon>
        <taxon>Centaurea</taxon>
    </lineage>
</organism>
<feature type="active site" description="Charge relay system" evidence="7 8">
    <location>
        <position position="547"/>
    </location>
</feature>
<sequence>MKKLFGVFLITLLFITFQCSSLPNKTKKSYIVYLGGHDDHGLDESQIKDSHFEFLYSFLGSKEEVEEAVIYSYDKHINGFAAILEEDVAAKIAEHPDVVSVFQNKALKLHTTRSWEFLNLERESGFIDSSSLWRKARFGENIIIANLDTGVWPESKSFNDYGYGAIPSKWRGGCQNETIVPCNKKLIGAKYYNKGYKALIGNLDPSLNSARDYEGHGSHTLSTAGGDFVPGVNFNGIGNGTAKGGSPRARVAAYKVCWPPSLIAGECVESDILKGFEDAIKDGVDVLSVSLGGDPTDYFEDALSIGSFHAVKKGITVVFSAGNNGPIPGTVSNVAPWVITVGASTIDREFQSFVNLPNGMHLKGLSLSKHLPDSRFYPLIDAANAKAENASESDARLCMEGALDPKKVHGKILVCLRGVIGRVDKGIEAAHAGAAGMILCNDKDNGDEIIPDPHVLPATHINYADACLLYSYLNSTNKPYGFITFPTAALNIKPAPIMANFSSRGPNSVTPGILKPDITAPGVNIIAAFSEDGDPPGLKYSIESGTSMACPHVSGVVGLLKTLYPDWSSAAIKSAIMTTAKTKDNTGNAMMDESKTKADPFGYGAGDISPNAAMNPGLVYDLGVNDYLDFLCALGYNETMIQKFSDGFYECPKTNNSILNFNYPSITVPKLSASDTITVTRKLKNVGSPGVYVVGVQKPFGISVDVNPKMLSFWNMGEVKMFEVTFKVDDDHVKKNGEYVFGDIMWSDGTHHVRSPIVVSVA</sequence>
<dbReference type="InterPro" id="IPR036852">
    <property type="entry name" value="Peptidase_S8/S53_dom_sf"/>
</dbReference>
<evidence type="ECO:0000259" key="11">
    <source>
        <dbReference type="Pfam" id="PF02225"/>
    </source>
</evidence>
<keyword evidence="4 8" id="KW-0378">Hydrolase</keyword>
<evidence type="ECO:0000259" key="10">
    <source>
        <dbReference type="Pfam" id="PF00082"/>
    </source>
</evidence>
<dbReference type="InterPro" id="IPR034197">
    <property type="entry name" value="Peptidases_S8_3"/>
</dbReference>
<dbReference type="Pfam" id="PF05922">
    <property type="entry name" value="Inhibitor_I9"/>
    <property type="match status" value="1"/>
</dbReference>
<evidence type="ECO:0000256" key="1">
    <source>
        <dbReference type="ARBA" id="ARBA00011073"/>
    </source>
</evidence>
<comment type="similarity">
    <text evidence="1 8">Belongs to the peptidase S8 family.</text>
</comment>
<dbReference type="Pfam" id="PF00082">
    <property type="entry name" value="Peptidase_S8"/>
    <property type="match status" value="1"/>
</dbReference>
<feature type="chain" id="PRO_5041220797" evidence="9">
    <location>
        <begin position="22"/>
        <end position="762"/>
    </location>
</feature>
<dbReference type="InterPro" id="IPR037045">
    <property type="entry name" value="S8pro/Inhibitor_I9_sf"/>
</dbReference>
<feature type="active site" description="Charge relay system" evidence="7 8">
    <location>
        <position position="216"/>
    </location>
</feature>
<dbReference type="PANTHER" id="PTHR10795">
    <property type="entry name" value="PROPROTEIN CONVERTASE SUBTILISIN/KEXIN"/>
    <property type="match status" value="1"/>
</dbReference>
<feature type="domain" description="Subtilisin-like protease fibronectin type-III" evidence="13">
    <location>
        <begin position="660"/>
        <end position="759"/>
    </location>
</feature>
<evidence type="ECO:0000256" key="3">
    <source>
        <dbReference type="ARBA" id="ARBA00022729"/>
    </source>
</evidence>
<keyword evidence="15" id="KW-1185">Reference proteome</keyword>
<evidence type="ECO:0000256" key="2">
    <source>
        <dbReference type="ARBA" id="ARBA00022670"/>
    </source>
</evidence>
<dbReference type="InterPro" id="IPR046450">
    <property type="entry name" value="PA_dom_sf"/>
</dbReference>
<dbReference type="Gene3D" id="2.60.40.2310">
    <property type="match status" value="1"/>
</dbReference>
<dbReference type="GO" id="GO:0004252">
    <property type="term" value="F:serine-type endopeptidase activity"/>
    <property type="evidence" value="ECO:0007669"/>
    <property type="project" value="UniProtKB-UniRule"/>
</dbReference>
<evidence type="ECO:0000256" key="8">
    <source>
        <dbReference type="PROSITE-ProRule" id="PRU01240"/>
    </source>
</evidence>
<feature type="signal peptide" evidence="9">
    <location>
        <begin position="1"/>
        <end position="21"/>
    </location>
</feature>
<evidence type="ECO:0000256" key="6">
    <source>
        <dbReference type="ARBA" id="ARBA00023180"/>
    </source>
</evidence>
<dbReference type="GO" id="GO:0006508">
    <property type="term" value="P:proteolysis"/>
    <property type="evidence" value="ECO:0007669"/>
    <property type="project" value="UniProtKB-KW"/>
</dbReference>
<comment type="caution">
    <text evidence="14">The sequence shown here is derived from an EMBL/GenBank/DDBJ whole genome shotgun (WGS) entry which is preliminary data.</text>
</comment>
<keyword evidence="3 9" id="KW-0732">Signal</keyword>
<feature type="domain" description="Inhibitor I9" evidence="12">
    <location>
        <begin position="29"/>
        <end position="110"/>
    </location>
</feature>
<keyword evidence="6" id="KW-0325">Glycoprotein</keyword>
<dbReference type="Gene3D" id="3.50.30.30">
    <property type="match status" value="1"/>
</dbReference>
<dbReference type="SUPFAM" id="SSF52743">
    <property type="entry name" value="Subtilisin-like"/>
    <property type="match status" value="1"/>
</dbReference>
<proteinExistence type="inferred from homology"/>
<dbReference type="InterPro" id="IPR045051">
    <property type="entry name" value="SBT"/>
</dbReference>
<dbReference type="PROSITE" id="PS00138">
    <property type="entry name" value="SUBTILASE_SER"/>
    <property type="match status" value="1"/>
</dbReference>
<dbReference type="SUPFAM" id="SSF52025">
    <property type="entry name" value="PA domain"/>
    <property type="match status" value="1"/>
</dbReference>
<keyword evidence="2 8" id="KW-0645">Protease</keyword>
<feature type="domain" description="PA" evidence="11">
    <location>
        <begin position="389"/>
        <end position="466"/>
    </location>
</feature>
<evidence type="ECO:0000256" key="4">
    <source>
        <dbReference type="ARBA" id="ARBA00022801"/>
    </source>
</evidence>
<name>A0AA38WTH9_9ASTR</name>
<evidence type="ECO:0000256" key="9">
    <source>
        <dbReference type="SAM" id="SignalP"/>
    </source>
</evidence>
<dbReference type="InterPro" id="IPR023828">
    <property type="entry name" value="Peptidase_S8_Ser-AS"/>
</dbReference>
<dbReference type="PROSITE" id="PS51892">
    <property type="entry name" value="SUBTILASE"/>
    <property type="match status" value="1"/>
</dbReference>
<evidence type="ECO:0000313" key="15">
    <source>
        <dbReference type="Proteomes" id="UP001172457"/>
    </source>
</evidence>
<feature type="active site" description="Charge relay system" evidence="7 8">
    <location>
        <position position="148"/>
    </location>
</feature>
<evidence type="ECO:0000256" key="5">
    <source>
        <dbReference type="ARBA" id="ARBA00022825"/>
    </source>
</evidence>
<dbReference type="InterPro" id="IPR010259">
    <property type="entry name" value="S8pro/Inhibitor_I9"/>
</dbReference>
<reference evidence="14" key="1">
    <citation type="submission" date="2023-03" db="EMBL/GenBank/DDBJ databases">
        <title>Chromosome-scale reference genome and RAD-based genetic map of yellow starthistle (Centaurea solstitialis) reveal putative structural variation and QTLs associated with invader traits.</title>
        <authorList>
            <person name="Reatini B."/>
            <person name="Cang F.A."/>
            <person name="Jiang Q."/>
            <person name="Mckibben M.T.W."/>
            <person name="Barker M.S."/>
            <person name="Rieseberg L.H."/>
            <person name="Dlugosch K.M."/>
        </authorList>
    </citation>
    <scope>NUCLEOTIDE SEQUENCE</scope>
    <source>
        <strain evidence="14">CAN-66</strain>
        <tissue evidence="14">Leaf</tissue>
    </source>
</reference>
<dbReference type="EMBL" id="JARYMX010000001">
    <property type="protein sequence ID" value="KAJ9567005.1"/>
    <property type="molecule type" value="Genomic_DNA"/>
</dbReference>
<dbReference type="Proteomes" id="UP001172457">
    <property type="component" value="Chromosome 1"/>
</dbReference>
<dbReference type="AlphaFoldDB" id="A0AA38WTH9"/>
<dbReference type="Pfam" id="PF02225">
    <property type="entry name" value="PA"/>
    <property type="match status" value="1"/>
</dbReference>
<dbReference type="InterPro" id="IPR003137">
    <property type="entry name" value="PA_domain"/>
</dbReference>
<evidence type="ECO:0000259" key="13">
    <source>
        <dbReference type="Pfam" id="PF17766"/>
    </source>
</evidence>
<evidence type="ECO:0000313" key="14">
    <source>
        <dbReference type="EMBL" id="KAJ9567005.1"/>
    </source>
</evidence>
<dbReference type="FunFam" id="3.30.70.80:FF:000002">
    <property type="entry name" value="Subtilisin-like protease SBT5.3"/>
    <property type="match status" value="1"/>
</dbReference>
<dbReference type="Pfam" id="PF17766">
    <property type="entry name" value="fn3_6"/>
    <property type="match status" value="1"/>
</dbReference>
<dbReference type="Gene3D" id="3.30.70.80">
    <property type="entry name" value="Peptidase S8 propeptide/proteinase inhibitor I9"/>
    <property type="match status" value="1"/>
</dbReference>
<accession>A0AA38WTH9</accession>